<protein>
    <recommendedName>
        <fullName evidence="10">Radical SAM domain protein</fullName>
    </recommendedName>
</protein>
<evidence type="ECO:0000313" key="8">
    <source>
        <dbReference type="EMBL" id="SPP99604.1"/>
    </source>
</evidence>
<proteinExistence type="predicted"/>
<dbReference type="GO" id="GO:0046872">
    <property type="term" value="F:metal ion binding"/>
    <property type="evidence" value="ECO:0007669"/>
    <property type="project" value="UniProtKB-KW"/>
</dbReference>
<keyword evidence="4" id="KW-0408">Iron</keyword>
<sequence length="292" mass="32821">MTFDNALKLLDILLYNGISEIDIIGGEPLLLDWMPDFIQIAVKSGRSVNLSTNGSSVEMLEKFAALNPEKFNIGISLEGSTEAIHNWLTNSNNFYRALASIGELISSGLDPIVKTVVSRETIDDIPEIVNLLRKMEVKRYGLIHMDLMTRDAARKNAALGYCDFLDQYEIIRKSNSDMTIFKVNASCFDKQTIPESVRCAGGITKLSVMPDGSVYPCNLFQHFPEFNLGNIFEGDFFSIWASPKLHLFRNCGENRCRINSCPNWHSCTGGCPAHGYYHHGKDLRHDVRCEEN</sequence>
<dbReference type="InterPro" id="IPR058240">
    <property type="entry name" value="rSAM_sf"/>
</dbReference>
<organism evidence="8 9">
    <name type="scientific">Candidatus Sulfobium mesophilum</name>
    <dbReference type="NCBI Taxonomy" id="2016548"/>
    <lineage>
        <taxon>Bacteria</taxon>
        <taxon>Pseudomonadati</taxon>
        <taxon>Nitrospirota</taxon>
        <taxon>Nitrospiria</taxon>
        <taxon>Nitrospirales</taxon>
        <taxon>Nitrospiraceae</taxon>
        <taxon>Candidatus Sulfobium</taxon>
    </lineage>
</organism>
<dbReference type="PANTHER" id="PTHR11228">
    <property type="entry name" value="RADICAL SAM DOMAIN PROTEIN"/>
    <property type="match status" value="1"/>
</dbReference>
<dbReference type="PANTHER" id="PTHR11228:SF7">
    <property type="entry name" value="PQQA PEPTIDE CYCLASE"/>
    <property type="match status" value="1"/>
</dbReference>
<feature type="domain" description="4Fe4S-binding SPASM" evidence="7">
    <location>
        <begin position="199"/>
        <end position="261"/>
    </location>
</feature>
<keyword evidence="2" id="KW-0949">S-adenosyl-L-methionine</keyword>
<dbReference type="EMBL" id="OUUY01000002">
    <property type="protein sequence ID" value="SPP99604.1"/>
    <property type="molecule type" value="Genomic_DNA"/>
</dbReference>
<dbReference type="GO" id="GO:0051536">
    <property type="term" value="F:iron-sulfur cluster binding"/>
    <property type="evidence" value="ECO:0007669"/>
    <property type="project" value="UniProtKB-KW"/>
</dbReference>
<keyword evidence="5" id="KW-0411">Iron-sulfur</keyword>
<dbReference type="InterPro" id="IPR013785">
    <property type="entry name" value="Aldolase_TIM"/>
</dbReference>
<dbReference type="Pfam" id="PF04055">
    <property type="entry name" value="Radical_SAM"/>
    <property type="match status" value="1"/>
</dbReference>
<evidence type="ECO:0008006" key="10">
    <source>
        <dbReference type="Google" id="ProtNLM"/>
    </source>
</evidence>
<keyword evidence="9" id="KW-1185">Reference proteome</keyword>
<feature type="domain" description="Radical SAM core" evidence="6">
    <location>
        <begin position="1"/>
        <end position="132"/>
    </location>
</feature>
<accession>A0A2U3QDZ6</accession>
<evidence type="ECO:0000256" key="1">
    <source>
        <dbReference type="ARBA" id="ARBA00001966"/>
    </source>
</evidence>
<reference evidence="9" key="1">
    <citation type="submission" date="2018-03" db="EMBL/GenBank/DDBJ databases">
        <authorList>
            <person name="Zecchin S."/>
        </authorList>
    </citation>
    <scope>NUCLEOTIDE SEQUENCE [LARGE SCALE GENOMIC DNA]</scope>
</reference>
<evidence type="ECO:0000256" key="3">
    <source>
        <dbReference type="ARBA" id="ARBA00022723"/>
    </source>
</evidence>
<dbReference type="InterPro" id="IPR007197">
    <property type="entry name" value="rSAM"/>
</dbReference>
<evidence type="ECO:0000256" key="4">
    <source>
        <dbReference type="ARBA" id="ARBA00023004"/>
    </source>
</evidence>
<dbReference type="Pfam" id="PF13186">
    <property type="entry name" value="SPASM"/>
    <property type="match status" value="1"/>
</dbReference>
<dbReference type="NCBIfam" id="TIGR04085">
    <property type="entry name" value="rSAM_more_4Fe4S"/>
    <property type="match status" value="1"/>
</dbReference>
<gene>
    <name evidence="8" type="ORF">NBG4_100044</name>
</gene>
<evidence type="ECO:0000256" key="5">
    <source>
        <dbReference type="ARBA" id="ARBA00023014"/>
    </source>
</evidence>
<dbReference type="InterPro" id="IPR023885">
    <property type="entry name" value="4Fe4S-binding_SPASM_dom"/>
</dbReference>
<dbReference type="Gene3D" id="3.20.20.70">
    <property type="entry name" value="Aldolase class I"/>
    <property type="match status" value="1"/>
</dbReference>
<dbReference type="GO" id="GO:0003824">
    <property type="term" value="F:catalytic activity"/>
    <property type="evidence" value="ECO:0007669"/>
    <property type="project" value="InterPro"/>
</dbReference>
<dbReference type="CDD" id="cd01335">
    <property type="entry name" value="Radical_SAM"/>
    <property type="match status" value="1"/>
</dbReference>
<evidence type="ECO:0000259" key="6">
    <source>
        <dbReference type="Pfam" id="PF04055"/>
    </source>
</evidence>
<keyword evidence="3" id="KW-0479">Metal-binding</keyword>
<evidence type="ECO:0000313" key="9">
    <source>
        <dbReference type="Proteomes" id="UP000245125"/>
    </source>
</evidence>
<evidence type="ECO:0000259" key="7">
    <source>
        <dbReference type="Pfam" id="PF13186"/>
    </source>
</evidence>
<comment type="cofactor">
    <cofactor evidence="1">
        <name>[4Fe-4S] cluster</name>
        <dbReference type="ChEBI" id="CHEBI:49883"/>
    </cofactor>
</comment>
<evidence type="ECO:0000256" key="2">
    <source>
        <dbReference type="ARBA" id="ARBA00022691"/>
    </source>
</evidence>
<name>A0A2U3QDZ6_9BACT</name>
<dbReference type="Proteomes" id="UP000245125">
    <property type="component" value="Unassembled WGS sequence"/>
</dbReference>
<dbReference type="AlphaFoldDB" id="A0A2U3QDZ6"/>
<dbReference type="InterPro" id="IPR050377">
    <property type="entry name" value="Radical_SAM_PqqE_MftC-like"/>
</dbReference>
<dbReference type="SUPFAM" id="SSF102114">
    <property type="entry name" value="Radical SAM enzymes"/>
    <property type="match status" value="1"/>
</dbReference>